<evidence type="ECO:0000313" key="2">
    <source>
        <dbReference type="RefSeq" id="XP_018810837.1"/>
    </source>
</evidence>
<dbReference type="AlphaFoldDB" id="A0A2I4DUL5"/>
<dbReference type="RefSeq" id="XP_018810837.1">
    <property type="nucleotide sequence ID" value="XM_018955292.1"/>
</dbReference>
<dbReference type="PANTHER" id="PTHR47074">
    <property type="entry name" value="BNAC02G40300D PROTEIN"/>
    <property type="match status" value="1"/>
</dbReference>
<reference evidence="2" key="1">
    <citation type="submission" date="2025-08" db="UniProtKB">
        <authorList>
            <consortium name="RefSeq"/>
        </authorList>
    </citation>
    <scope>IDENTIFICATION</scope>
    <source>
        <tissue evidence="2">Leaves</tissue>
    </source>
</reference>
<accession>A0A2I4DUL5</accession>
<dbReference type="GO" id="GO:0003676">
    <property type="term" value="F:nucleic acid binding"/>
    <property type="evidence" value="ECO:0007669"/>
    <property type="project" value="InterPro"/>
</dbReference>
<evidence type="ECO:0000313" key="1">
    <source>
        <dbReference type="Proteomes" id="UP000235220"/>
    </source>
</evidence>
<dbReference type="InterPro" id="IPR036397">
    <property type="entry name" value="RNaseH_sf"/>
</dbReference>
<dbReference type="Gene3D" id="3.30.420.10">
    <property type="entry name" value="Ribonuclease H-like superfamily/Ribonuclease H"/>
    <property type="match status" value="1"/>
</dbReference>
<dbReference type="Pfam" id="PF13456">
    <property type="entry name" value="RVT_3"/>
    <property type="match status" value="1"/>
</dbReference>
<dbReference type="Proteomes" id="UP000235220">
    <property type="component" value="Chromosome 1"/>
</dbReference>
<dbReference type="CDD" id="cd06222">
    <property type="entry name" value="RNase_H_like"/>
    <property type="match status" value="1"/>
</dbReference>
<protein>
    <submittedName>
        <fullName evidence="2">Uncharacterized protein LOC108983593</fullName>
    </submittedName>
</protein>
<dbReference type="GO" id="GO:0004523">
    <property type="term" value="F:RNA-DNA hybrid ribonuclease activity"/>
    <property type="evidence" value="ECO:0007669"/>
    <property type="project" value="InterPro"/>
</dbReference>
<sequence>MDVWSMSSKRIQKSSLHEGSFKDILTFLMDHFSPLEIIEFAIIAKTIWSRRNNWLFEQQFQSPYQVSILIQTELSSIKLWIENGTKQKVTQAARVNRWIAPPLDMFKANWDAAIDKINSWVGIGVIVRNSEGAVTASLCSSMDLIPDPLLGEAIAARRASSFCADLGFQHVILEGDSLLVVKAIQNKEDSWSDSGLVIRDIKILLSKFLSWSILHVHREVNVIAHHLAKFALSCQEDCIMIEDCPPCIKQLL</sequence>
<proteinExistence type="predicted"/>
<dbReference type="InterPro" id="IPR012337">
    <property type="entry name" value="RNaseH-like_sf"/>
</dbReference>
<dbReference type="InterPro" id="IPR052929">
    <property type="entry name" value="RNase_H-like_EbsB-rel"/>
</dbReference>
<name>A0A2I4DUL5_JUGRE</name>
<dbReference type="Gramene" id="Jr01_23710_p1">
    <property type="protein sequence ID" value="cds.Jr01_23710_p1"/>
    <property type="gene ID" value="Jr01_23710"/>
</dbReference>
<dbReference type="KEGG" id="jre:108983593"/>
<dbReference type="SUPFAM" id="SSF53098">
    <property type="entry name" value="Ribonuclease H-like"/>
    <property type="match status" value="1"/>
</dbReference>
<dbReference type="STRING" id="51240.A0A2I4DUL5"/>
<dbReference type="InterPro" id="IPR044730">
    <property type="entry name" value="RNase_H-like_dom_plant"/>
</dbReference>
<dbReference type="PANTHER" id="PTHR47074:SF48">
    <property type="entry name" value="POLYNUCLEOTIDYL TRANSFERASE, RIBONUCLEASE H-LIKE SUPERFAMILY PROTEIN"/>
    <property type="match status" value="1"/>
</dbReference>
<keyword evidence="1" id="KW-1185">Reference proteome</keyword>
<dbReference type="GeneID" id="108983593"/>
<gene>
    <name evidence="2" type="primary">LOC108983593</name>
</gene>
<organism evidence="1 2">
    <name type="scientific">Juglans regia</name>
    <name type="common">English walnut</name>
    <dbReference type="NCBI Taxonomy" id="51240"/>
    <lineage>
        <taxon>Eukaryota</taxon>
        <taxon>Viridiplantae</taxon>
        <taxon>Streptophyta</taxon>
        <taxon>Embryophyta</taxon>
        <taxon>Tracheophyta</taxon>
        <taxon>Spermatophyta</taxon>
        <taxon>Magnoliopsida</taxon>
        <taxon>eudicotyledons</taxon>
        <taxon>Gunneridae</taxon>
        <taxon>Pentapetalae</taxon>
        <taxon>rosids</taxon>
        <taxon>fabids</taxon>
        <taxon>Fagales</taxon>
        <taxon>Juglandaceae</taxon>
        <taxon>Juglans</taxon>
    </lineage>
</organism>
<dbReference type="OrthoDB" id="1906820at2759"/>
<dbReference type="InterPro" id="IPR002156">
    <property type="entry name" value="RNaseH_domain"/>
</dbReference>